<dbReference type="SUPFAM" id="SSF51735">
    <property type="entry name" value="NAD(P)-binding Rossmann-fold domains"/>
    <property type="match status" value="1"/>
</dbReference>
<dbReference type="PRINTS" id="PR00081">
    <property type="entry name" value="GDHRDH"/>
</dbReference>
<comment type="similarity">
    <text evidence="1">Belongs to the short-chain dehydrogenases/reductases (SDR) family.</text>
</comment>
<dbReference type="PANTHER" id="PTHR42760:SF40">
    <property type="entry name" value="3-OXOACYL-[ACYL-CARRIER-PROTEIN] REDUCTASE, CHLOROPLASTIC"/>
    <property type="match status" value="1"/>
</dbReference>
<evidence type="ECO:0000256" key="1">
    <source>
        <dbReference type="ARBA" id="ARBA00006484"/>
    </source>
</evidence>
<dbReference type="InterPro" id="IPR002347">
    <property type="entry name" value="SDR_fam"/>
</dbReference>
<dbReference type="Proteomes" id="UP001596119">
    <property type="component" value="Unassembled WGS sequence"/>
</dbReference>
<organism evidence="2 3">
    <name type="scientific">Pseudonocardia lutea</name>
    <dbReference type="NCBI Taxonomy" id="2172015"/>
    <lineage>
        <taxon>Bacteria</taxon>
        <taxon>Bacillati</taxon>
        <taxon>Actinomycetota</taxon>
        <taxon>Actinomycetes</taxon>
        <taxon>Pseudonocardiales</taxon>
        <taxon>Pseudonocardiaceae</taxon>
        <taxon>Pseudonocardia</taxon>
    </lineage>
</organism>
<dbReference type="InterPro" id="IPR036291">
    <property type="entry name" value="NAD(P)-bd_dom_sf"/>
</dbReference>
<dbReference type="Gene3D" id="3.40.50.720">
    <property type="entry name" value="NAD(P)-binding Rossmann-like Domain"/>
    <property type="match status" value="1"/>
</dbReference>
<proteinExistence type="inferred from homology"/>
<dbReference type="RefSeq" id="WP_379570492.1">
    <property type="nucleotide sequence ID" value="NZ_JBHSQK010000089.1"/>
</dbReference>
<gene>
    <name evidence="2" type="ORF">ACFQH9_27425</name>
</gene>
<dbReference type="PANTHER" id="PTHR42760">
    <property type="entry name" value="SHORT-CHAIN DEHYDROGENASES/REDUCTASES FAMILY MEMBER"/>
    <property type="match status" value="1"/>
</dbReference>
<protein>
    <submittedName>
        <fullName evidence="2">SDR family NAD(P)-dependent oxidoreductase</fullName>
        <ecNumber evidence="2">1.1.1.-</ecNumber>
    </submittedName>
</protein>
<accession>A0ABW1IEW8</accession>
<keyword evidence="3" id="KW-1185">Reference proteome</keyword>
<dbReference type="EC" id="1.1.1.-" evidence="2"/>
<comment type="caution">
    <text evidence="2">The sequence shown here is derived from an EMBL/GenBank/DDBJ whole genome shotgun (WGS) entry which is preliminary data.</text>
</comment>
<evidence type="ECO:0000313" key="3">
    <source>
        <dbReference type="Proteomes" id="UP001596119"/>
    </source>
</evidence>
<evidence type="ECO:0000313" key="2">
    <source>
        <dbReference type="EMBL" id="MFC5952000.1"/>
    </source>
</evidence>
<sequence length="260" mass="26144">MTAPVTAPVSTPTLTGRVALVTGGAGGIGRAICATLAARGATVVVADLDLDAVSAAAIGIAAEQPGEAHPLVLDVTDPRSRTAAVEFGADLGGVDLLVNCAGVLRDARIGKLEPGLFRRLLEINLLGPLALTRLAAPGMAERGRGAIVNLASRAWLGTFGSTAYSTAKGGLVGATRSLALELGPARITVNAVAPGFVETPMTDGLPPDIRRRTLDAIPVGRAGRPDDVAAAVAYLAEAPYVTGQVLVVCGGRSIGDPYAA</sequence>
<dbReference type="GO" id="GO:0016491">
    <property type="term" value="F:oxidoreductase activity"/>
    <property type="evidence" value="ECO:0007669"/>
    <property type="project" value="UniProtKB-KW"/>
</dbReference>
<name>A0ABW1IEW8_9PSEU</name>
<dbReference type="PRINTS" id="PR00080">
    <property type="entry name" value="SDRFAMILY"/>
</dbReference>
<dbReference type="Pfam" id="PF13561">
    <property type="entry name" value="adh_short_C2"/>
    <property type="match status" value="1"/>
</dbReference>
<reference evidence="3" key="1">
    <citation type="journal article" date="2019" name="Int. J. Syst. Evol. Microbiol.">
        <title>The Global Catalogue of Microorganisms (GCM) 10K type strain sequencing project: providing services to taxonomists for standard genome sequencing and annotation.</title>
        <authorList>
            <consortium name="The Broad Institute Genomics Platform"/>
            <consortium name="The Broad Institute Genome Sequencing Center for Infectious Disease"/>
            <person name="Wu L."/>
            <person name="Ma J."/>
        </authorList>
    </citation>
    <scope>NUCLEOTIDE SEQUENCE [LARGE SCALE GENOMIC DNA]</scope>
    <source>
        <strain evidence="3">CGMCC 4.7397</strain>
    </source>
</reference>
<dbReference type="EMBL" id="JBHSQK010000089">
    <property type="protein sequence ID" value="MFC5952000.1"/>
    <property type="molecule type" value="Genomic_DNA"/>
</dbReference>
<keyword evidence="2" id="KW-0560">Oxidoreductase</keyword>